<reference evidence="2" key="1">
    <citation type="submission" date="2023-07" db="EMBL/GenBank/DDBJ databases">
        <title>A chromosome-level genome assembly of Lolium multiflorum.</title>
        <authorList>
            <person name="Chen Y."/>
            <person name="Copetti D."/>
            <person name="Kolliker R."/>
            <person name="Studer B."/>
        </authorList>
    </citation>
    <scope>NUCLEOTIDE SEQUENCE</scope>
    <source>
        <strain evidence="2">02402/16</strain>
        <tissue evidence="2">Leaf</tissue>
    </source>
</reference>
<evidence type="ECO:0000256" key="1">
    <source>
        <dbReference type="SAM" id="Phobius"/>
    </source>
</evidence>
<dbReference type="EMBL" id="JAUUTY010000005">
    <property type="protein sequence ID" value="KAK1626200.1"/>
    <property type="molecule type" value="Genomic_DNA"/>
</dbReference>
<protein>
    <submittedName>
        <fullName evidence="2">Uncharacterized protein</fullName>
    </submittedName>
</protein>
<name>A0AAD8RK30_LOLMU</name>
<dbReference type="Proteomes" id="UP001231189">
    <property type="component" value="Unassembled WGS sequence"/>
</dbReference>
<accession>A0AAD8RK30</accession>
<dbReference type="AlphaFoldDB" id="A0AAD8RK30"/>
<feature type="transmembrane region" description="Helical" evidence="1">
    <location>
        <begin position="83"/>
        <end position="101"/>
    </location>
</feature>
<evidence type="ECO:0000313" key="3">
    <source>
        <dbReference type="Proteomes" id="UP001231189"/>
    </source>
</evidence>
<keyword evidence="1" id="KW-0472">Membrane</keyword>
<keyword evidence="3" id="KW-1185">Reference proteome</keyword>
<proteinExistence type="predicted"/>
<sequence length="122" mass="14122">MILVREVNQLEVVVMNQDSAAMHTHTLEVVVTNTMGRAAKHTAEVVVMNLVGAVRQQEETVIVERQMLKMKMALWRGGWKKKIQMVIVVIPMIPMIPMIRMTNRMKRMCRFLIHGIRTSRPE</sequence>
<keyword evidence="1" id="KW-0812">Transmembrane</keyword>
<keyword evidence="1" id="KW-1133">Transmembrane helix</keyword>
<comment type="caution">
    <text evidence="2">The sequence shown here is derived from an EMBL/GenBank/DDBJ whole genome shotgun (WGS) entry which is preliminary data.</text>
</comment>
<organism evidence="2 3">
    <name type="scientific">Lolium multiflorum</name>
    <name type="common">Italian ryegrass</name>
    <name type="synonym">Lolium perenne subsp. multiflorum</name>
    <dbReference type="NCBI Taxonomy" id="4521"/>
    <lineage>
        <taxon>Eukaryota</taxon>
        <taxon>Viridiplantae</taxon>
        <taxon>Streptophyta</taxon>
        <taxon>Embryophyta</taxon>
        <taxon>Tracheophyta</taxon>
        <taxon>Spermatophyta</taxon>
        <taxon>Magnoliopsida</taxon>
        <taxon>Liliopsida</taxon>
        <taxon>Poales</taxon>
        <taxon>Poaceae</taxon>
        <taxon>BOP clade</taxon>
        <taxon>Pooideae</taxon>
        <taxon>Poodae</taxon>
        <taxon>Poeae</taxon>
        <taxon>Poeae Chloroplast Group 2 (Poeae type)</taxon>
        <taxon>Loliodinae</taxon>
        <taxon>Loliinae</taxon>
        <taxon>Lolium</taxon>
    </lineage>
</organism>
<gene>
    <name evidence="2" type="ORF">QYE76_000515</name>
</gene>
<evidence type="ECO:0000313" key="2">
    <source>
        <dbReference type="EMBL" id="KAK1626200.1"/>
    </source>
</evidence>